<dbReference type="InterPro" id="IPR023131">
    <property type="entry name" value="Mth639-like_dom_sf"/>
</dbReference>
<name>A0A075HIE0_9ARCH</name>
<dbReference type="Pfam" id="PF04027">
    <property type="entry name" value="DUF371"/>
    <property type="match status" value="1"/>
</dbReference>
<organism evidence="1">
    <name type="scientific">uncultured marine thaumarchaeote KM3_69_B11</name>
    <dbReference type="NCBI Taxonomy" id="1456244"/>
    <lineage>
        <taxon>Archaea</taxon>
        <taxon>Nitrososphaerota</taxon>
        <taxon>environmental samples</taxon>
    </lineage>
</organism>
<dbReference type="PANTHER" id="PTHR40696">
    <property type="entry name" value="DUF371 FAMILY PROTEIN"/>
    <property type="match status" value="1"/>
</dbReference>
<dbReference type="PANTHER" id="PTHR40696:SF1">
    <property type="entry name" value="DUF371 DOMAIN-CONTAINING PROTEIN"/>
    <property type="match status" value="1"/>
</dbReference>
<dbReference type="EMBL" id="KF901017">
    <property type="protein sequence ID" value="AIF15010.1"/>
    <property type="molecule type" value="Genomic_DNA"/>
</dbReference>
<proteinExistence type="predicted"/>
<reference evidence="1" key="1">
    <citation type="journal article" date="2014" name="Genome Biol. Evol.">
        <title>Pangenome evidence for extensive interdomain horizontal transfer affecting lineage core and shell genes in uncultured planktonic thaumarchaeota and euryarchaeota.</title>
        <authorList>
            <person name="Deschamps P."/>
            <person name="Zivanovic Y."/>
            <person name="Moreira D."/>
            <person name="Rodriguez-Valera F."/>
            <person name="Lopez-Garcia P."/>
        </authorList>
    </citation>
    <scope>NUCLEOTIDE SEQUENCE</scope>
</reference>
<protein>
    <recommendedName>
        <fullName evidence="2">DUF371 domain-containing protein</fullName>
    </recommendedName>
</protein>
<evidence type="ECO:0000313" key="1">
    <source>
        <dbReference type="EMBL" id="AIF15010.1"/>
    </source>
</evidence>
<evidence type="ECO:0008006" key="2">
    <source>
        <dbReference type="Google" id="ProtNLM"/>
    </source>
</evidence>
<dbReference type="Gene3D" id="2.60.120.630">
    <property type="entry name" value="mth639 domain like"/>
    <property type="match status" value="1"/>
</dbReference>
<dbReference type="InterPro" id="IPR007171">
    <property type="entry name" value="DUF371"/>
</dbReference>
<accession>A0A075HIE0</accession>
<sequence>MKIEVPFLGHENILSLHEKTIEVTKDLKLTTNGDCIIGVGSNISCIDLPDKMKKKIQDPKAKISFSIIVNDKKFTINGYGSEKLSLKHTKDIVLRKSAFTCSRTIAINCDKASSDIPRDFVKTLQNPKTKGIMIIDVT</sequence>
<dbReference type="AlphaFoldDB" id="A0A075HIE0"/>